<dbReference type="InterPro" id="IPR036942">
    <property type="entry name" value="Beta-barrel_TonB_sf"/>
</dbReference>
<accession>A0AAC9AZN2</accession>
<evidence type="ECO:0000259" key="13">
    <source>
        <dbReference type="Pfam" id="PF00593"/>
    </source>
</evidence>
<sequence length="781" mass="83679">MSAKPANAQDAAEKMSTAAQAEPYGGDIIVTARKREETSLSVPVIISAIGQQEIARRGLSEIDTIARSIPSLVVGEGGGTIQGGNVAIRGIGGADSNPLGDQAVAFNIDGVAIARASVRRLSQMDIQQIEVLKGPQALFFGKNSPGGVVSIRSADPTREFAAQAMFGFEGESREFREEGYVSGPLSDTLGARLAVSRTDSRGYAKNLVPASSPFAPRERWSPEVHEIAARGTLKWEPTSRLAVTAKLAFSKLHGSGTYSNQEYVDCPFGAPQPLSSGMVDDCTADGRNIVGEPGDVLGAIPGFNGGKSYGKFSQVLGSLNIDYDLTDSLTLTSVTGYYRSHADSKNNFTNAYYAPTVGISYLVLNIRELSEEVRLTSDFDGMLNFTVGGYYQEMRGYFLNRSAFNVVAPTINTQAQYRQEGSAFSAFGQLRLALSPTLELAGGGRYSTERKYIPSAMIGTAGPLATTGSTTLIPRTILINGVPKNRERWNDFSPEATLTWRPTNALTIFGAYKTGFLSGGFNVGNSNSFTDIEYAPETIEGFEAGIKTRLFDGSLRLDLSAYTYKLDDLQVTVPVGPTNATELRNAAGSRIKGVEFEANYRTPLDGLSLKGAIAYTQARYTDYLSACYSAQPAPECSVRFNPATGQSSLSQDLSGTQLVRAPDWTGSAGFLYEAPIGGNLKFGLSGDMSFSSSFFTSSDNRPAGRQSAYQLYDAGFYVAADDDRWKVAFIGRNLGNSYYFTRSIGVTRTGGAAGAINPVPADVAGVVSRGRELWARFTVQF</sequence>
<dbReference type="InterPro" id="IPR012910">
    <property type="entry name" value="Plug_dom"/>
</dbReference>
<comment type="similarity">
    <text evidence="11 12">Belongs to the TonB-dependent receptor family.</text>
</comment>
<dbReference type="GO" id="GO:0009279">
    <property type="term" value="C:cell outer membrane"/>
    <property type="evidence" value="ECO:0007669"/>
    <property type="project" value="UniProtKB-SubCell"/>
</dbReference>
<dbReference type="PROSITE" id="PS52016">
    <property type="entry name" value="TONB_DEPENDENT_REC_3"/>
    <property type="match status" value="1"/>
</dbReference>
<evidence type="ECO:0000256" key="5">
    <source>
        <dbReference type="ARBA" id="ARBA00022692"/>
    </source>
</evidence>
<evidence type="ECO:0000256" key="11">
    <source>
        <dbReference type="PROSITE-ProRule" id="PRU01360"/>
    </source>
</evidence>
<feature type="domain" description="TonB-dependent receptor plug" evidence="14">
    <location>
        <begin position="41"/>
        <end position="148"/>
    </location>
</feature>
<dbReference type="EMBL" id="CP013345">
    <property type="protein sequence ID" value="AMU92536.1"/>
    <property type="molecule type" value="Genomic_DNA"/>
</dbReference>
<reference evidence="16" key="1">
    <citation type="submission" date="2015-11" db="EMBL/GenBank/DDBJ databases">
        <title>Complete genome sequence of a polyethylene-glycol degrader Sphingopyxis macrogoltabida 203N (NBRC 111659).</title>
        <authorList>
            <person name="Yoshiyuki O."/>
            <person name="Shouta N."/>
            <person name="Nagata Y."/>
            <person name="Numata M."/>
            <person name="Tsuchikane K."/>
            <person name="Hosoyama A."/>
            <person name="Yamazoe A."/>
            <person name="Tsuda M."/>
            <person name="Fujita N."/>
            <person name="Kawai F."/>
        </authorList>
    </citation>
    <scope>NUCLEOTIDE SEQUENCE [LARGE SCALE GENOMIC DNA]</scope>
    <source>
        <strain evidence="16">203N</strain>
        <plasmid evidence="16">unnamed1</plasmid>
    </source>
</reference>
<dbReference type="SUPFAM" id="SSF56935">
    <property type="entry name" value="Porins"/>
    <property type="match status" value="1"/>
</dbReference>
<proteinExistence type="inferred from homology"/>
<keyword evidence="4" id="KW-0410">Iron transport</keyword>
<dbReference type="InterPro" id="IPR039426">
    <property type="entry name" value="TonB-dep_rcpt-like"/>
</dbReference>
<evidence type="ECO:0000259" key="14">
    <source>
        <dbReference type="Pfam" id="PF07715"/>
    </source>
</evidence>
<evidence type="ECO:0000256" key="12">
    <source>
        <dbReference type="RuleBase" id="RU003357"/>
    </source>
</evidence>
<keyword evidence="3 11" id="KW-1134">Transmembrane beta strand</keyword>
<dbReference type="Pfam" id="PF00593">
    <property type="entry name" value="TonB_dep_Rec_b-barrel"/>
    <property type="match status" value="1"/>
</dbReference>
<feature type="domain" description="TonB-dependent receptor-like beta-barrel" evidence="13">
    <location>
        <begin position="293"/>
        <end position="734"/>
    </location>
</feature>
<evidence type="ECO:0000256" key="10">
    <source>
        <dbReference type="ARBA" id="ARBA00023237"/>
    </source>
</evidence>
<evidence type="ECO:0000313" key="16">
    <source>
        <dbReference type="Proteomes" id="UP000076088"/>
    </source>
</evidence>
<dbReference type="Pfam" id="PF07715">
    <property type="entry name" value="Plug"/>
    <property type="match status" value="1"/>
</dbReference>
<evidence type="ECO:0000256" key="4">
    <source>
        <dbReference type="ARBA" id="ARBA00022496"/>
    </source>
</evidence>
<protein>
    <recommendedName>
        <fullName evidence="17">TonB-dependent receptor</fullName>
    </recommendedName>
</protein>
<geneLocation type="plasmid" evidence="15 16">
    <name>unnamed1</name>
</geneLocation>
<keyword evidence="7" id="KW-0406">Ion transport</keyword>
<evidence type="ECO:0000313" key="15">
    <source>
        <dbReference type="EMBL" id="AMU92536.1"/>
    </source>
</evidence>
<evidence type="ECO:0000256" key="6">
    <source>
        <dbReference type="ARBA" id="ARBA00023004"/>
    </source>
</evidence>
<evidence type="ECO:0000256" key="2">
    <source>
        <dbReference type="ARBA" id="ARBA00022448"/>
    </source>
</evidence>
<organism evidence="15 16">
    <name type="scientific">Sphingopyxis macrogoltabida</name>
    <name type="common">Sphingomonas macrogoltabidus</name>
    <dbReference type="NCBI Taxonomy" id="33050"/>
    <lineage>
        <taxon>Bacteria</taxon>
        <taxon>Pseudomonadati</taxon>
        <taxon>Pseudomonadota</taxon>
        <taxon>Alphaproteobacteria</taxon>
        <taxon>Sphingomonadales</taxon>
        <taxon>Sphingomonadaceae</taxon>
        <taxon>Sphingopyxis</taxon>
    </lineage>
</organism>
<gene>
    <name evidence="15" type="ORF">ATM17_30215</name>
</gene>
<comment type="subcellular location">
    <subcellularLocation>
        <location evidence="1 11">Cell outer membrane</location>
        <topology evidence="1 11">Multi-pass membrane protein</topology>
    </subcellularLocation>
</comment>
<evidence type="ECO:0000256" key="8">
    <source>
        <dbReference type="ARBA" id="ARBA00023077"/>
    </source>
</evidence>
<keyword evidence="9 11" id="KW-0472">Membrane</keyword>
<dbReference type="Proteomes" id="UP000076088">
    <property type="component" value="Plasmid unnamed1"/>
</dbReference>
<keyword evidence="5 11" id="KW-0812">Transmembrane</keyword>
<keyword evidence="10 11" id="KW-0998">Cell outer membrane</keyword>
<evidence type="ECO:0008006" key="17">
    <source>
        <dbReference type="Google" id="ProtNLM"/>
    </source>
</evidence>
<evidence type="ECO:0000256" key="7">
    <source>
        <dbReference type="ARBA" id="ARBA00023065"/>
    </source>
</evidence>
<keyword evidence="15" id="KW-0614">Plasmid</keyword>
<name>A0AAC9AZN2_SPHMC</name>
<keyword evidence="6" id="KW-0408">Iron</keyword>
<dbReference type="Gene3D" id="2.40.170.20">
    <property type="entry name" value="TonB-dependent receptor, beta-barrel domain"/>
    <property type="match status" value="1"/>
</dbReference>
<keyword evidence="8 12" id="KW-0798">TonB box</keyword>
<evidence type="ECO:0000256" key="3">
    <source>
        <dbReference type="ARBA" id="ARBA00022452"/>
    </source>
</evidence>
<evidence type="ECO:0000256" key="9">
    <source>
        <dbReference type="ARBA" id="ARBA00023136"/>
    </source>
</evidence>
<keyword evidence="16" id="KW-1185">Reference proteome</keyword>
<dbReference type="GO" id="GO:0006826">
    <property type="term" value="P:iron ion transport"/>
    <property type="evidence" value="ECO:0007669"/>
    <property type="project" value="UniProtKB-KW"/>
</dbReference>
<reference evidence="15 16" key="2">
    <citation type="journal article" date="2016" name="Genome Announc.">
        <title>Complete Genome Sequence of Sphingopyxis macrogoltabida Strain 203N (NBRC 111659), a Polyethylene Glycol Degrader.</title>
        <authorList>
            <person name="Ohtsubo Y."/>
            <person name="Nonoyama S."/>
            <person name="Nagata Y."/>
            <person name="Numata M."/>
            <person name="Tsuchikane K."/>
            <person name="Hosoyama A."/>
            <person name="Yamazoe A."/>
            <person name="Tsuda M."/>
            <person name="Fujita N."/>
            <person name="Kawai F."/>
        </authorList>
    </citation>
    <scope>NUCLEOTIDE SEQUENCE [LARGE SCALE GENOMIC DNA]</scope>
    <source>
        <strain evidence="15 16">203N</strain>
    </source>
</reference>
<dbReference type="AlphaFoldDB" id="A0AAC9AZN2"/>
<dbReference type="PANTHER" id="PTHR32552">
    <property type="entry name" value="FERRICHROME IRON RECEPTOR-RELATED"/>
    <property type="match status" value="1"/>
</dbReference>
<keyword evidence="2 11" id="KW-0813">Transport</keyword>
<dbReference type="InterPro" id="IPR000531">
    <property type="entry name" value="Beta-barrel_TonB"/>
</dbReference>
<dbReference type="PANTHER" id="PTHR32552:SF81">
    <property type="entry name" value="TONB-DEPENDENT OUTER MEMBRANE RECEPTOR"/>
    <property type="match status" value="1"/>
</dbReference>
<evidence type="ECO:0000256" key="1">
    <source>
        <dbReference type="ARBA" id="ARBA00004571"/>
    </source>
</evidence>